<feature type="transmembrane region" description="Helical" evidence="1">
    <location>
        <begin position="104"/>
        <end position="124"/>
    </location>
</feature>
<feature type="transmembrane region" description="Helical" evidence="1">
    <location>
        <begin position="54"/>
        <end position="72"/>
    </location>
</feature>
<organism evidence="2 3">
    <name type="scientific">Trichonephila inaurata madagascariensis</name>
    <dbReference type="NCBI Taxonomy" id="2747483"/>
    <lineage>
        <taxon>Eukaryota</taxon>
        <taxon>Metazoa</taxon>
        <taxon>Ecdysozoa</taxon>
        <taxon>Arthropoda</taxon>
        <taxon>Chelicerata</taxon>
        <taxon>Arachnida</taxon>
        <taxon>Araneae</taxon>
        <taxon>Araneomorphae</taxon>
        <taxon>Entelegynae</taxon>
        <taxon>Araneoidea</taxon>
        <taxon>Nephilidae</taxon>
        <taxon>Trichonephila</taxon>
        <taxon>Trichonephila inaurata</taxon>
    </lineage>
</organism>
<sequence length="351" mass="40619">MDRGSFNINAGKSLKSRLIVFIQNGCKYTIYVGMSTKILLGIAMIFFKEDKTRCLTYSFTALLTVLFHLSVYRRRQEMLQMTETLSQLLRKVTDCTSKVKTHLFIAYLIVMQVILLITHTLRYLSENYMNSHLITVSDSSNPTMYYCNEFLRIFLIFASILWYLALSLFTLYYILTCSFIKVLLDYILEQVDGNFLPGDLENLFLTHEDIAKCMRSVDENFSLPVFLAVFFHMTGLFWGGYRIAFHSGMTKMYLLSLLMPQFFNLSNQLLIMVSASVTNEMAIKVKCVMQCLPHPCYIQDPQKKFKFKKDLNQDNSLTLWRVYVMDRSLIITSIGTLLTYGILIGTLGKNT</sequence>
<keyword evidence="1" id="KW-0812">Transmembrane</keyword>
<proteinExistence type="predicted"/>
<gene>
    <name evidence="2" type="primary">AVEN_206490_1</name>
    <name evidence="2" type="ORF">TNIN_439291</name>
</gene>
<dbReference type="OrthoDB" id="6433446at2759"/>
<dbReference type="Proteomes" id="UP000886998">
    <property type="component" value="Unassembled WGS sequence"/>
</dbReference>
<evidence type="ECO:0000256" key="1">
    <source>
        <dbReference type="SAM" id="Phobius"/>
    </source>
</evidence>
<protein>
    <submittedName>
        <fullName evidence="2">Uncharacterized protein</fullName>
    </submittedName>
</protein>
<feature type="transmembrane region" description="Helical" evidence="1">
    <location>
        <begin position="253"/>
        <end position="275"/>
    </location>
</feature>
<dbReference type="EMBL" id="BMAV01016478">
    <property type="protein sequence ID" value="GFY67260.1"/>
    <property type="molecule type" value="Genomic_DNA"/>
</dbReference>
<feature type="transmembrane region" description="Helical" evidence="1">
    <location>
        <begin position="28"/>
        <end position="47"/>
    </location>
</feature>
<keyword evidence="1" id="KW-0472">Membrane</keyword>
<evidence type="ECO:0000313" key="2">
    <source>
        <dbReference type="EMBL" id="GFY67260.1"/>
    </source>
</evidence>
<reference evidence="2" key="1">
    <citation type="submission" date="2020-08" db="EMBL/GenBank/DDBJ databases">
        <title>Multicomponent nature underlies the extraordinary mechanical properties of spider dragline silk.</title>
        <authorList>
            <person name="Kono N."/>
            <person name="Nakamura H."/>
            <person name="Mori M."/>
            <person name="Yoshida Y."/>
            <person name="Ohtoshi R."/>
            <person name="Malay A.D."/>
            <person name="Moran D.A.P."/>
            <person name="Tomita M."/>
            <person name="Numata K."/>
            <person name="Arakawa K."/>
        </authorList>
    </citation>
    <scope>NUCLEOTIDE SEQUENCE</scope>
</reference>
<evidence type="ECO:0000313" key="3">
    <source>
        <dbReference type="Proteomes" id="UP000886998"/>
    </source>
</evidence>
<keyword evidence="3" id="KW-1185">Reference proteome</keyword>
<keyword evidence="1" id="KW-1133">Transmembrane helix</keyword>
<feature type="transmembrane region" description="Helical" evidence="1">
    <location>
        <begin position="221"/>
        <end position="241"/>
    </location>
</feature>
<dbReference type="AlphaFoldDB" id="A0A8X6YAE9"/>
<feature type="transmembrane region" description="Helical" evidence="1">
    <location>
        <begin position="329"/>
        <end position="348"/>
    </location>
</feature>
<feature type="transmembrane region" description="Helical" evidence="1">
    <location>
        <begin position="153"/>
        <end position="175"/>
    </location>
</feature>
<accession>A0A8X6YAE9</accession>
<name>A0A8X6YAE9_9ARAC</name>
<comment type="caution">
    <text evidence="2">The sequence shown here is derived from an EMBL/GenBank/DDBJ whole genome shotgun (WGS) entry which is preliminary data.</text>
</comment>